<comment type="function">
    <text evidence="6">Self-assembles to form an icosahedral capsid.</text>
</comment>
<evidence type="ECO:0000256" key="2">
    <source>
        <dbReference type="ARBA" id="ARBA00006131"/>
    </source>
</evidence>
<dbReference type="EMBL" id="PP816695">
    <property type="protein sequence ID" value="XCH55941.1"/>
    <property type="molecule type" value="Genomic_DNA"/>
</dbReference>
<sequence length="661" mass="78438">MPFWWKRRRRPWFGRWRRFKKRYPRRRRRPLYKRRRARRPNRRRRRRRWKVRRKKKRINITQWQPESIRKCKIIGIEPLCVGAEGSQIDCYTVTKTDYVPPKVPWGGGFGLENFTLKYLYSEYQYHNNIWTSSNSQKDLCRYTGGKFIVFRHPTQDFVLSYDIQPPHTLNKFTFPSCHPHQQLLSKHHKIILSQASKPNGKYYKKIKFKPPKQMITKWFFTKTFSPASLIVVKAAAANFQHVNLSGKNTNMLVTLYSINLGFYKNPAWGLKPATGGYWPQTGAQSNYPYVIKNKQGVEENRTMTIKTTSDYLETINYTTGWFKPEFLQAVKLGTKEHPTALHQIVAGRYNPNIDDGDGNEIYCATIVGTSWLPPTQDKQLLITNMPLWLGLYGYYSFIRETKSKDFWKLHVIVLKSKAIHCYPEIGSCDRYVFIDWDYIQGKKPYDQTITEREKTYWYPDMSWQRKSMNAIVESGPFIPKLSEETYSTWELNMRYYFYFKWGGANTGEAQVENPEMLPTYDVPDSMPKTIQIVNPEKQAPETILHPWDYRRGFIKETALKRMCSNLQTDTEFQYPTEQTPKKKRRVQATLPNPQEENQEIKSCLLSLCEKSSSQEEEEPDLHKLILKQQHKQEKLKYNMFKLLLDLKEKQRIIQHHTGLLE</sequence>
<accession>A0AAU8H7L7</accession>
<dbReference type="Pfam" id="PF02956">
    <property type="entry name" value="TT_ORF1"/>
    <property type="match status" value="1"/>
</dbReference>
<keyword evidence="5 6" id="KW-0946">Virion</keyword>
<evidence type="ECO:0000256" key="3">
    <source>
        <dbReference type="ARBA" id="ARBA00022431"/>
    </source>
</evidence>
<comment type="similarity">
    <text evidence="2 6">Belongs to the anelloviridae capsid protein family.</text>
</comment>
<reference evidence="8" key="1">
    <citation type="submission" date="2024-05" db="EMBL/GenBank/DDBJ databases">
        <authorList>
            <person name="Laubscher F."/>
            <person name="Chudzinski V."/>
            <person name="Cordey S."/>
            <person name="Hosszu-Fellous K."/>
            <person name="Kaiser L."/>
        </authorList>
    </citation>
    <scope>NUCLEOTIDE SEQUENCE</scope>
    <source>
        <strain evidence="8">GE-0843-24-340</strain>
    </source>
</reference>
<evidence type="ECO:0000256" key="4">
    <source>
        <dbReference type="ARBA" id="ARBA00022561"/>
    </source>
</evidence>
<proteinExistence type="inferred from homology"/>
<keyword evidence="4 6" id="KW-0167">Capsid protein</keyword>
<organism evidence="8">
    <name type="scientific">Gammatorquevirus homidi7</name>
    <dbReference type="NCBI Taxonomy" id="3048392"/>
    <lineage>
        <taxon>Viruses</taxon>
        <taxon>Monodnaviria</taxon>
        <taxon>Shotokuvirae</taxon>
        <taxon>Commensaviricota</taxon>
        <taxon>Cardeaviricetes</taxon>
        <taxon>Sanitavirales</taxon>
        <taxon>Anelloviridae</taxon>
        <taxon>Gammatorquevirus</taxon>
    </lineage>
</organism>
<keyword evidence="3 6" id="KW-1140">T=1 icosahedral capsid protein</keyword>
<name>A0AAU8H7L7_9VIRU</name>
<feature type="region of interest" description="Disordered" evidence="7">
    <location>
        <begin position="30"/>
        <end position="51"/>
    </location>
</feature>
<protein>
    <recommendedName>
        <fullName evidence="6">Capsid protein</fullName>
    </recommendedName>
</protein>
<dbReference type="GO" id="GO:0039615">
    <property type="term" value="C:T=1 icosahedral viral capsid"/>
    <property type="evidence" value="ECO:0007669"/>
    <property type="project" value="UniProtKB-UniRule"/>
</dbReference>
<evidence type="ECO:0000256" key="1">
    <source>
        <dbReference type="ARBA" id="ARBA00004328"/>
    </source>
</evidence>
<evidence type="ECO:0000256" key="7">
    <source>
        <dbReference type="SAM" id="MobiDB-lite"/>
    </source>
</evidence>
<dbReference type="InterPro" id="IPR004219">
    <property type="entry name" value="TTvirus_Unk"/>
</dbReference>
<comment type="subcellular location">
    <subcellularLocation>
        <location evidence="1 6">Virion</location>
    </subcellularLocation>
</comment>
<evidence type="ECO:0000313" key="8">
    <source>
        <dbReference type="EMBL" id="XCH55941.1"/>
    </source>
</evidence>
<evidence type="ECO:0000256" key="5">
    <source>
        <dbReference type="ARBA" id="ARBA00022844"/>
    </source>
</evidence>
<evidence type="ECO:0000256" key="6">
    <source>
        <dbReference type="RuleBase" id="RU361230"/>
    </source>
</evidence>